<dbReference type="EMBL" id="JAQQWN010000005">
    <property type="protein sequence ID" value="KAK8085646.1"/>
    <property type="molecule type" value="Genomic_DNA"/>
</dbReference>
<evidence type="ECO:0000256" key="1">
    <source>
        <dbReference type="SAM" id="MobiDB-lite"/>
    </source>
</evidence>
<dbReference type="Proteomes" id="UP001433268">
    <property type="component" value="Unassembled WGS sequence"/>
</dbReference>
<name>A0ABR1WQ35_9PEZI</name>
<evidence type="ECO:0000313" key="2">
    <source>
        <dbReference type="EMBL" id="KAK8085646.1"/>
    </source>
</evidence>
<gene>
    <name evidence="2" type="ORF">PG997_006917</name>
</gene>
<proteinExistence type="predicted"/>
<comment type="caution">
    <text evidence="2">The sequence shown here is derived from an EMBL/GenBank/DDBJ whole genome shotgun (WGS) entry which is preliminary data.</text>
</comment>
<sequence length="78" mass="8193">MASNHTQQAHPASSGGSTRLEKGDRQDVLNFSSANGRASTDAAGIALDMSIIGTAIPMITTEFNSMADAGWYGRYVKS</sequence>
<accession>A0ABR1WQ35</accession>
<dbReference type="RefSeq" id="XP_066670155.1">
    <property type="nucleotide sequence ID" value="XM_066811232.1"/>
</dbReference>
<organism evidence="2 3">
    <name type="scientific">Apiospora hydei</name>
    <dbReference type="NCBI Taxonomy" id="1337664"/>
    <lineage>
        <taxon>Eukaryota</taxon>
        <taxon>Fungi</taxon>
        <taxon>Dikarya</taxon>
        <taxon>Ascomycota</taxon>
        <taxon>Pezizomycotina</taxon>
        <taxon>Sordariomycetes</taxon>
        <taxon>Xylariomycetidae</taxon>
        <taxon>Amphisphaeriales</taxon>
        <taxon>Apiosporaceae</taxon>
        <taxon>Apiospora</taxon>
    </lineage>
</organism>
<keyword evidence="3" id="KW-1185">Reference proteome</keyword>
<protein>
    <submittedName>
        <fullName evidence="2">Uncharacterized protein</fullName>
    </submittedName>
</protein>
<evidence type="ECO:0000313" key="3">
    <source>
        <dbReference type="Proteomes" id="UP001433268"/>
    </source>
</evidence>
<feature type="compositionally biased region" description="Polar residues" evidence="1">
    <location>
        <begin position="1"/>
        <end position="17"/>
    </location>
</feature>
<dbReference type="GeneID" id="92044292"/>
<reference evidence="2 3" key="1">
    <citation type="submission" date="2023-01" db="EMBL/GenBank/DDBJ databases">
        <title>Analysis of 21 Apiospora genomes using comparative genomics revels a genus with tremendous synthesis potential of carbohydrate active enzymes and secondary metabolites.</title>
        <authorList>
            <person name="Sorensen T."/>
        </authorList>
    </citation>
    <scope>NUCLEOTIDE SEQUENCE [LARGE SCALE GENOMIC DNA]</scope>
    <source>
        <strain evidence="2 3">CBS 114990</strain>
    </source>
</reference>
<feature type="region of interest" description="Disordered" evidence="1">
    <location>
        <begin position="1"/>
        <end position="33"/>
    </location>
</feature>